<keyword evidence="3" id="KW-1185">Reference proteome</keyword>
<feature type="transmembrane region" description="Helical" evidence="1">
    <location>
        <begin position="25"/>
        <end position="45"/>
    </location>
</feature>
<feature type="transmembrane region" description="Helical" evidence="1">
    <location>
        <begin position="98"/>
        <end position="119"/>
    </location>
</feature>
<evidence type="ECO:0000313" key="2">
    <source>
        <dbReference type="EMBL" id="MBM9459037.1"/>
    </source>
</evidence>
<gene>
    <name evidence="2" type="ORF">JK386_03915</name>
</gene>
<keyword evidence="1" id="KW-0812">Transmembrane</keyword>
<dbReference type="AlphaFoldDB" id="A0A938Y4H9"/>
<accession>A0A938Y4H9</accession>
<protein>
    <recommendedName>
        <fullName evidence="4">PH domain-containing protein</fullName>
    </recommendedName>
</protein>
<dbReference type="Proteomes" id="UP000663791">
    <property type="component" value="Unassembled WGS sequence"/>
</dbReference>
<keyword evidence="1" id="KW-0472">Membrane</keyword>
<evidence type="ECO:0000256" key="1">
    <source>
        <dbReference type="SAM" id="Phobius"/>
    </source>
</evidence>
<sequence>MVRTWWGVVTWLSDRMRARLSHRTIVILGVAMCLICGAASGFIAITEVAGGVRWFQAVVAPMWFLALPPLLFVHVARRRGPALFQDRHRVRAAVLVEVPLRIVLLLCPLLSVTAVWATLDEWSMHGTDRATTWGGTLILAFVALSAVPLIWRMACGRLPWMTLELGDRFVYQGWFQRLELDWDQIRWVRSSEERDGMVVLRHRREVVQFQVAAFPVRRDAVVAEIRRRAQAARR</sequence>
<comment type="caution">
    <text evidence="2">The sequence shown here is derived from an EMBL/GenBank/DDBJ whole genome shotgun (WGS) entry which is preliminary data.</text>
</comment>
<proteinExistence type="predicted"/>
<feature type="transmembrane region" description="Helical" evidence="1">
    <location>
        <begin position="131"/>
        <end position="151"/>
    </location>
</feature>
<organism evidence="2 3">
    <name type="scientific">Nocardioides faecalis</name>
    <dbReference type="NCBI Taxonomy" id="2803858"/>
    <lineage>
        <taxon>Bacteria</taxon>
        <taxon>Bacillati</taxon>
        <taxon>Actinomycetota</taxon>
        <taxon>Actinomycetes</taxon>
        <taxon>Propionibacteriales</taxon>
        <taxon>Nocardioidaceae</taxon>
        <taxon>Nocardioides</taxon>
    </lineage>
</organism>
<name>A0A938Y4H9_9ACTN</name>
<feature type="transmembrane region" description="Helical" evidence="1">
    <location>
        <begin position="57"/>
        <end position="77"/>
    </location>
</feature>
<evidence type="ECO:0000313" key="3">
    <source>
        <dbReference type="Proteomes" id="UP000663791"/>
    </source>
</evidence>
<evidence type="ECO:0008006" key="4">
    <source>
        <dbReference type="Google" id="ProtNLM"/>
    </source>
</evidence>
<keyword evidence="1" id="KW-1133">Transmembrane helix</keyword>
<dbReference type="EMBL" id="JAERTX010000003">
    <property type="protein sequence ID" value="MBM9459037.1"/>
    <property type="molecule type" value="Genomic_DNA"/>
</dbReference>
<reference evidence="2" key="1">
    <citation type="submission" date="2021-01" db="EMBL/GenBank/DDBJ databases">
        <title>Novel species in genus Nocardioides.</title>
        <authorList>
            <person name="Zhang G."/>
        </authorList>
    </citation>
    <scope>NUCLEOTIDE SEQUENCE</scope>
    <source>
        <strain evidence="2">Zg-536</strain>
    </source>
</reference>